<dbReference type="Proteomes" id="UP001292094">
    <property type="component" value="Unassembled WGS sequence"/>
</dbReference>
<name>A0AAE1QPP7_9EUCA</name>
<feature type="compositionally biased region" description="Low complexity" evidence="1">
    <location>
        <begin position="66"/>
        <end position="79"/>
    </location>
</feature>
<reference evidence="2" key="1">
    <citation type="submission" date="2023-11" db="EMBL/GenBank/DDBJ databases">
        <title>Genome assemblies of two species of porcelain crab, Petrolisthes cinctipes and Petrolisthes manimaculis (Anomura: Porcellanidae).</title>
        <authorList>
            <person name="Angst P."/>
        </authorList>
    </citation>
    <scope>NUCLEOTIDE SEQUENCE</scope>
    <source>
        <strain evidence="2">PB745_02</strain>
        <tissue evidence="2">Gill</tissue>
    </source>
</reference>
<evidence type="ECO:0000256" key="1">
    <source>
        <dbReference type="SAM" id="MobiDB-lite"/>
    </source>
</evidence>
<feature type="region of interest" description="Disordered" evidence="1">
    <location>
        <begin position="64"/>
        <end position="105"/>
    </location>
</feature>
<comment type="caution">
    <text evidence="2">The sequence shown here is derived from an EMBL/GenBank/DDBJ whole genome shotgun (WGS) entry which is preliminary data.</text>
</comment>
<evidence type="ECO:0000313" key="2">
    <source>
        <dbReference type="EMBL" id="KAK4329092.1"/>
    </source>
</evidence>
<sequence length="105" mass="11351">MYLPPQPLTRPLFHSTDVTVVLISLTSTTPPHLTLPATPRLLILSHYHPTSPCQPHPASSSCPIITLPHPTSSHSASHHTPPPHPVPLSPYLTSPCHVTPRPVPL</sequence>
<dbReference type="AlphaFoldDB" id="A0AAE1QPP7"/>
<gene>
    <name evidence="2" type="ORF">Pmani_000540</name>
</gene>
<proteinExistence type="predicted"/>
<organism evidence="2 3">
    <name type="scientific">Petrolisthes manimaculis</name>
    <dbReference type="NCBI Taxonomy" id="1843537"/>
    <lineage>
        <taxon>Eukaryota</taxon>
        <taxon>Metazoa</taxon>
        <taxon>Ecdysozoa</taxon>
        <taxon>Arthropoda</taxon>
        <taxon>Crustacea</taxon>
        <taxon>Multicrustacea</taxon>
        <taxon>Malacostraca</taxon>
        <taxon>Eumalacostraca</taxon>
        <taxon>Eucarida</taxon>
        <taxon>Decapoda</taxon>
        <taxon>Pleocyemata</taxon>
        <taxon>Anomura</taxon>
        <taxon>Galatheoidea</taxon>
        <taxon>Porcellanidae</taxon>
        <taxon>Petrolisthes</taxon>
    </lineage>
</organism>
<evidence type="ECO:0000313" key="3">
    <source>
        <dbReference type="Proteomes" id="UP001292094"/>
    </source>
</evidence>
<keyword evidence="3" id="KW-1185">Reference proteome</keyword>
<dbReference type="EMBL" id="JAWZYT010000035">
    <property type="protein sequence ID" value="KAK4329092.1"/>
    <property type="molecule type" value="Genomic_DNA"/>
</dbReference>
<accession>A0AAE1QPP7</accession>
<protein>
    <submittedName>
        <fullName evidence="2">Uncharacterized protein</fullName>
    </submittedName>
</protein>